<accession>A0A0B7C1E1</accession>
<evidence type="ECO:0000313" key="2">
    <source>
        <dbReference type="EMBL" id="CEK99294.1"/>
    </source>
</evidence>
<protein>
    <submittedName>
        <fullName evidence="2">Uncharacterized protein</fullName>
    </submittedName>
</protein>
<name>A0A0B7C1E1_9EUPU</name>
<dbReference type="EMBL" id="HACG01052423">
    <property type="protein sequence ID" value="CEK99294.1"/>
    <property type="molecule type" value="Transcribed_RNA"/>
</dbReference>
<reference evidence="2" key="1">
    <citation type="submission" date="2014-12" db="EMBL/GenBank/DDBJ databases">
        <title>Insight into the proteome of Arion vulgaris.</title>
        <authorList>
            <person name="Aradska J."/>
            <person name="Bulat T."/>
            <person name="Smidak R."/>
            <person name="Sarate P."/>
            <person name="Gangsoo J."/>
            <person name="Sialana F."/>
            <person name="Bilban M."/>
            <person name="Lubec G."/>
        </authorList>
    </citation>
    <scope>NUCLEOTIDE SEQUENCE</scope>
    <source>
        <tissue evidence="2">Skin</tissue>
    </source>
</reference>
<organism evidence="2">
    <name type="scientific">Arion vulgaris</name>
    <dbReference type="NCBI Taxonomy" id="1028688"/>
    <lineage>
        <taxon>Eukaryota</taxon>
        <taxon>Metazoa</taxon>
        <taxon>Spiralia</taxon>
        <taxon>Lophotrochozoa</taxon>
        <taxon>Mollusca</taxon>
        <taxon>Gastropoda</taxon>
        <taxon>Heterobranchia</taxon>
        <taxon>Euthyneura</taxon>
        <taxon>Panpulmonata</taxon>
        <taxon>Eupulmonata</taxon>
        <taxon>Stylommatophora</taxon>
        <taxon>Helicina</taxon>
        <taxon>Arionoidea</taxon>
        <taxon>Arionidae</taxon>
        <taxon>Arion</taxon>
    </lineage>
</organism>
<feature type="compositionally biased region" description="Polar residues" evidence="1">
    <location>
        <begin position="1"/>
        <end position="31"/>
    </location>
</feature>
<feature type="region of interest" description="Disordered" evidence="1">
    <location>
        <begin position="1"/>
        <end position="78"/>
    </location>
</feature>
<feature type="non-terminal residue" evidence="2">
    <location>
        <position position="78"/>
    </location>
</feature>
<evidence type="ECO:0000256" key="1">
    <source>
        <dbReference type="SAM" id="MobiDB-lite"/>
    </source>
</evidence>
<sequence>SFTQGSPQTLSIVSSVGSLRPSTSSSTNFSHQFFHVPPSSSPTSSFMNLPPPPPYPHKPSSIPQLGKPVTASSPLLIN</sequence>
<feature type="non-terminal residue" evidence="2">
    <location>
        <position position="1"/>
    </location>
</feature>
<gene>
    <name evidence="2" type="primary">ORF220912</name>
</gene>
<dbReference type="AlphaFoldDB" id="A0A0B7C1E1"/>
<proteinExistence type="predicted"/>